<accession>A0A6S6PN41</accession>
<name>A0A6S6PN41_ACEAC</name>
<proteinExistence type="predicted"/>
<dbReference type="AlphaFoldDB" id="A0A6S6PN41"/>
<sequence length="173" mass="18918">MTRKFQTLEGFVAHLQNRVLPSLPVAVHRGVQDGAELIRDTVKEQIGQYLEGPEDGLPTAPLTDSTIDDRIRKGFTPDDPGLRSGEMRDSYGARVGEEGLEVEASIGSDDLKAVYFELGTIRDGQFHQPPRPELSVAASRCEQKIARGAGRMIVGALEGRPLPNSRSHEEQAD</sequence>
<organism evidence="1 2">
    <name type="scientific">Acetobacter aceti</name>
    <dbReference type="NCBI Taxonomy" id="435"/>
    <lineage>
        <taxon>Bacteria</taxon>
        <taxon>Pseudomonadati</taxon>
        <taxon>Pseudomonadota</taxon>
        <taxon>Alphaproteobacteria</taxon>
        <taxon>Acetobacterales</taxon>
        <taxon>Acetobacteraceae</taxon>
        <taxon>Acetobacter</taxon>
        <taxon>Acetobacter subgen. Acetobacter</taxon>
    </lineage>
</organism>
<evidence type="ECO:0000313" key="2">
    <source>
        <dbReference type="Proteomes" id="UP000515220"/>
    </source>
</evidence>
<protein>
    <recommendedName>
        <fullName evidence="3">HK97 gp10 family phage protein</fullName>
    </recommendedName>
</protein>
<evidence type="ECO:0008006" key="3">
    <source>
        <dbReference type="Google" id="ProtNLM"/>
    </source>
</evidence>
<gene>
    <name evidence="1" type="ORF">AAJCM20276_27090</name>
</gene>
<reference evidence="1 2" key="1">
    <citation type="submission" date="2020-07" db="EMBL/GenBank/DDBJ databases">
        <title>Complete Genome Sequence of an acetic acid bacterium, Acetobacter aceti JCM20276.</title>
        <authorList>
            <person name="Hirose Y."/>
            <person name="Mihara H."/>
        </authorList>
    </citation>
    <scope>NUCLEOTIDE SEQUENCE [LARGE SCALE GENOMIC DNA]</scope>
    <source>
        <strain evidence="1 2">JCM20276</strain>
    </source>
</reference>
<evidence type="ECO:0000313" key="1">
    <source>
        <dbReference type="EMBL" id="BCI68085.1"/>
    </source>
</evidence>
<dbReference type="EMBL" id="AP023326">
    <property type="protein sequence ID" value="BCI68085.1"/>
    <property type="molecule type" value="Genomic_DNA"/>
</dbReference>
<dbReference type="Proteomes" id="UP000515220">
    <property type="component" value="Chromosome"/>
</dbReference>
<dbReference type="RefSeq" id="WP_185229867.1">
    <property type="nucleotide sequence ID" value="NZ_AP023326.1"/>
</dbReference>